<evidence type="ECO:0000256" key="3">
    <source>
        <dbReference type="ARBA" id="ARBA00022833"/>
    </source>
</evidence>
<reference evidence="7 8" key="1">
    <citation type="journal article" date="2024" name="Commun. Biol.">
        <title>Comparative genomic analysis of thermophilic fungi reveals convergent evolutionary adaptations and gene losses.</title>
        <authorList>
            <person name="Steindorff A.S."/>
            <person name="Aguilar-Pontes M.V."/>
            <person name="Robinson A.J."/>
            <person name="Andreopoulos B."/>
            <person name="LaButti K."/>
            <person name="Kuo A."/>
            <person name="Mondo S."/>
            <person name="Riley R."/>
            <person name="Otillar R."/>
            <person name="Haridas S."/>
            <person name="Lipzen A."/>
            <person name="Grimwood J."/>
            <person name="Schmutz J."/>
            <person name="Clum A."/>
            <person name="Reid I.D."/>
            <person name="Moisan M.C."/>
            <person name="Butler G."/>
            <person name="Nguyen T.T.M."/>
            <person name="Dewar K."/>
            <person name="Conant G."/>
            <person name="Drula E."/>
            <person name="Henrissat B."/>
            <person name="Hansel C."/>
            <person name="Singer S."/>
            <person name="Hutchinson M.I."/>
            <person name="de Vries R.P."/>
            <person name="Natvig D.O."/>
            <person name="Powell A.J."/>
            <person name="Tsang A."/>
            <person name="Grigoriev I.V."/>
        </authorList>
    </citation>
    <scope>NUCLEOTIDE SEQUENCE [LARGE SCALE GENOMIC DNA]</scope>
    <source>
        <strain evidence="7 8">ATCC 22073</strain>
    </source>
</reference>
<evidence type="ECO:0000256" key="2">
    <source>
        <dbReference type="ARBA" id="ARBA00022723"/>
    </source>
</evidence>
<accession>A0ABR4DC82</accession>
<dbReference type="Gene3D" id="3.90.1590.10">
    <property type="entry name" value="glutathione-dependent formaldehyde- activating enzyme (gfa)"/>
    <property type="match status" value="2"/>
</dbReference>
<feature type="region of interest" description="Disordered" evidence="5">
    <location>
        <begin position="384"/>
        <end position="408"/>
    </location>
</feature>
<comment type="similarity">
    <text evidence="1">Belongs to the Gfa family.</text>
</comment>
<feature type="compositionally biased region" description="Acidic residues" evidence="5">
    <location>
        <begin position="334"/>
        <end position="344"/>
    </location>
</feature>
<dbReference type="PANTHER" id="PTHR33337:SF31">
    <property type="entry name" value="DUF636 DOMAIN PROTEIN (AFU_ORTHOLOGUE AFUA_2G12650)"/>
    <property type="match status" value="1"/>
</dbReference>
<dbReference type="Proteomes" id="UP001600064">
    <property type="component" value="Unassembled WGS sequence"/>
</dbReference>
<keyword evidence="4" id="KW-0456">Lyase</keyword>
<evidence type="ECO:0000256" key="1">
    <source>
        <dbReference type="ARBA" id="ARBA00005495"/>
    </source>
</evidence>
<dbReference type="InterPro" id="IPR011057">
    <property type="entry name" value="Mss4-like_sf"/>
</dbReference>
<dbReference type="PANTHER" id="PTHR33337">
    <property type="entry name" value="GFA DOMAIN-CONTAINING PROTEIN"/>
    <property type="match status" value="1"/>
</dbReference>
<feature type="region of interest" description="Disordered" evidence="5">
    <location>
        <begin position="313"/>
        <end position="349"/>
    </location>
</feature>
<dbReference type="InterPro" id="IPR006913">
    <property type="entry name" value="CENP-V/GFA"/>
</dbReference>
<keyword evidence="2" id="KW-0479">Metal-binding</keyword>
<proteinExistence type="inferred from homology"/>
<dbReference type="RefSeq" id="XP_070866609.1">
    <property type="nucleotide sequence ID" value="XM_071011728.1"/>
</dbReference>
<sequence>MSADLRLPHQLAGRDKTLRAACHCRRVEFTITVPTSALPLPVHLCHCSICRHTHGTLSCFHAPLPKGVQPEFVPPSSLASSLTGYVHAQAVAERLFCTTCGCHVGDRSLEPEPDTGLSSWVVATSIFAAHDEETFQIRSHCYSTPATEPNLATWLPAINGRPIHLWNPSAEDVGDSTPRGEGRKQAAPAITTTATAAHDDDDDDDGSGGGGSEDHADQALQAQCHCGGVSFAVLPPTEQEAADPFLSQFLQPEPSPDAGAAAASEAESASALRLKRPAGLCLCRDCRLVTGAHVVAWMYAPLGWLRPRGAAMHGEVEERRQQRQQQQQQKEQREEDEDEDEEKGEDDKFGLCKFGTTLRTYRSSPPVTRAFCGVCGATVLYASDSPERIPPPPPDDHTGSGAGPQEEGLRRTVVDVAVGILRDPSGSVAADQWLLWQTARCEGTETGTEFDRGFAEGLERGLAEWGLKRYGTQVDFGSL</sequence>
<dbReference type="PROSITE" id="PS51891">
    <property type="entry name" value="CENP_V_GFA"/>
    <property type="match status" value="1"/>
</dbReference>
<evidence type="ECO:0000259" key="6">
    <source>
        <dbReference type="PROSITE" id="PS51891"/>
    </source>
</evidence>
<evidence type="ECO:0000256" key="4">
    <source>
        <dbReference type="ARBA" id="ARBA00023239"/>
    </source>
</evidence>
<evidence type="ECO:0000313" key="7">
    <source>
        <dbReference type="EMBL" id="KAL2267882.1"/>
    </source>
</evidence>
<feature type="region of interest" description="Disordered" evidence="5">
    <location>
        <begin position="166"/>
        <end position="215"/>
    </location>
</feature>
<dbReference type="SUPFAM" id="SSF51316">
    <property type="entry name" value="Mss4-like"/>
    <property type="match status" value="3"/>
</dbReference>
<name>A0ABR4DC82_9PEZI</name>
<dbReference type="EMBL" id="JAZGUE010000004">
    <property type="protein sequence ID" value="KAL2267882.1"/>
    <property type="molecule type" value="Genomic_DNA"/>
</dbReference>
<dbReference type="Pfam" id="PF04828">
    <property type="entry name" value="GFA"/>
    <property type="match status" value="1"/>
</dbReference>
<dbReference type="GeneID" id="98126372"/>
<organism evidence="7 8">
    <name type="scientific">Remersonia thermophila</name>
    <dbReference type="NCBI Taxonomy" id="72144"/>
    <lineage>
        <taxon>Eukaryota</taxon>
        <taxon>Fungi</taxon>
        <taxon>Dikarya</taxon>
        <taxon>Ascomycota</taxon>
        <taxon>Pezizomycotina</taxon>
        <taxon>Sordariomycetes</taxon>
        <taxon>Sordariomycetidae</taxon>
        <taxon>Sordariales</taxon>
        <taxon>Sordariales incertae sedis</taxon>
        <taxon>Remersonia</taxon>
    </lineage>
</organism>
<comment type="caution">
    <text evidence="7">The sequence shown here is derived from an EMBL/GenBank/DDBJ whole genome shotgun (WGS) entry which is preliminary data.</text>
</comment>
<keyword evidence="3" id="KW-0862">Zinc</keyword>
<gene>
    <name evidence="7" type="ORF">VTJ83DRAFT_5159</name>
</gene>
<feature type="domain" description="CENP-V/GFA" evidence="6">
    <location>
        <begin position="18"/>
        <end position="143"/>
    </location>
</feature>
<evidence type="ECO:0000256" key="5">
    <source>
        <dbReference type="SAM" id="MobiDB-lite"/>
    </source>
</evidence>
<keyword evidence="8" id="KW-1185">Reference proteome</keyword>
<protein>
    <recommendedName>
        <fullName evidence="6">CENP-V/GFA domain-containing protein</fullName>
    </recommendedName>
</protein>
<evidence type="ECO:0000313" key="8">
    <source>
        <dbReference type="Proteomes" id="UP001600064"/>
    </source>
</evidence>